<evidence type="ECO:0000259" key="1">
    <source>
        <dbReference type="PROSITE" id="PS50011"/>
    </source>
</evidence>
<dbReference type="Pfam" id="PF07714">
    <property type="entry name" value="PK_Tyr_Ser-Thr"/>
    <property type="match status" value="1"/>
</dbReference>
<reference evidence="2" key="1">
    <citation type="journal article" date="2020" name="Nat. Commun.">
        <title>Large-scale genome sequencing of mycorrhizal fungi provides insights into the early evolution of symbiotic traits.</title>
        <authorList>
            <person name="Miyauchi S."/>
            <person name="Kiss E."/>
            <person name="Kuo A."/>
            <person name="Drula E."/>
            <person name="Kohler A."/>
            <person name="Sanchez-Garcia M."/>
            <person name="Morin E."/>
            <person name="Andreopoulos B."/>
            <person name="Barry K.W."/>
            <person name="Bonito G."/>
            <person name="Buee M."/>
            <person name="Carver A."/>
            <person name="Chen C."/>
            <person name="Cichocki N."/>
            <person name="Clum A."/>
            <person name="Culley D."/>
            <person name="Crous P.W."/>
            <person name="Fauchery L."/>
            <person name="Girlanda M."/>
            <person name="Hayes R.D."/>
            <person name="Keri Z."/>
            <person name="LaButti K."/>
            <person name="Lipzen A."/>
            <person name="Lombard V."/>
            <person name="Magnuson J."/>
            <person name="Maillard F."/>
            <person name="Murat C."/>
            <person name="Nolan M."/>
            <person name="Ohm R.A."/>
            <person name="Pangilinan J."/>
            <person name="Pereira M.F."/>
            <person name="Perotto S."/>
            <person name="Peter M."/>
            <person name="Pfister S."/>
            <person name="Riley R."/>
            <person name="Sitrit Y."/>
            <person name="Stielow J.B."/>
            <person name="Szollosi G."/>
            <person name="Zifcakova L."/>
            <person name="Stursova M."/>
            <person name="Spatafora J.W."/>
            <person name="Tedersoo L."/>
            <person name="Vaario L.M."/>
            <person name="Yamada A."/>
            <person name="Yan M."/>
            <person name="Wang P."/>
            <person name="Xu J."/>
            <person name="Bruns T."/>
            <person name="Baldrian P."/>
            <person name="Vilgalys R."/>
            <person name="Dunand C."/>
            <person name="Henrissat B."/>
            <person name="Grigoriev I.V."/>
            <person name="Hibbett D."/>
            <person name="Nagy L.G."/>
            <person name="Martin F.M."/>
        </authorList>
    </citation>
    <scope>NUCLEOTIDE SEQUENCE</scope>
    <source>
        <strain evidence="2">UH-Tt-Lm1</strain>
    </source>
</reference>
<dbReference type="SMART" id="SM00220">
    <property type="entry name" value="S_TKc"/>
    <property type="match status" value="1"/>
</dbReference>
<evidence type="ECO:0000313" key="3">
    <source>
        <dbReference type="Proteomes" id="UP000736335"/>
    </source>
</evidence>
<gene>
    <name evidence="2" type="ORF">BJ322DRAFT_1009871</name>
</gene>
<sequence>MSSTEIVQQFKQLNRSSPQFPDQLTSLLYKKEYRECIPNLKDEEVVWLIEYLDDVCLSVLLVFLSCFPHRTQILDTLQADPSIPAFRRCLRELRRICGAREQLPKSYMLESSLLISGERPVASGGSGDVYEGSLNGSKVCVKRLRIYAGERIPVAKETLHREAVMWKRLTHPNIVPLLGVTLEPLQLISVWMSGGELREYITHHPGTDRLRLVFGVASGLTYLHFRNIIHGDLKGPNVLVDDTGSPRITDFGLAIVAQIQDSIRSFQGDSGHTARWTAPEILGGNGRHSKEADVFSFAMTMVEVFTGQVPFHPNSPHAAMLAILNKKRPQRPNHPQITVELWTLMESCWDHDPHHRPEISTVLKTLGDS</sequence>
<comment type="caution">
    <text evidence="2">The sequence shown here is derived from an EMBL/GenBank/DDBJ whole genome shotgun (WGS) entry which is preliminary data.</text>
</comment>
<dbReference type="GO" id="GO:0005524">
    <property type="term" value="F:ATP binding"/>
    <property type="evidence" value="ECO:0007669"/>
    <property type="project" value="InterPro"/>
</dbReference>
<dbReference type="Gene3D" id="1.10.510.10">
    <property type="entry name" value="Transferase(Phosphotransferase) domain 1"/>
    <property type="match status" value="1"/>
</dbReference>
<dbReference type="InterPro" id="IPR011009">
    <property type="entry name" value="Kinase-like_dom_sf"/>
</dbReference>
<keyword evidence="3" id="KW-1185">Reference proteome</keyword>
<dbReference type="InterPro" id="IPR000719">
    <property type="entry name" value="Prot_kinase_dom"/>
</dbReference>
<dbReference type="OrthoDB" id="346907at2759"/>
<keyword evidence="2" id="KW-0418">Kinase</keyword>
<reference evidence="2" key="2">
    <citation type="submission" date="2020-11" db="EMBL/GenBank/DDBJ databases">
        <authorList>
            <consortium name="DOE Joint Genome Institute"/>
            <person name="Kuo A."/>
            <person name="Miyauchi S."/>
            <person name="Kiss E."/>
            <person name="Drula E."/>
            <person name="Kohler A."/>
            <person name="Sanchez-Garcia M."/>
            <person name="Andreopoulos B."/>
            <person name="Barry K.W."/>
            <person name="Bonito G."/>
            <person name="Buee M."/>
            <person name="Carver A."/>
            <person name="Chen C."/>
            <person name="Cichocki N."/>
            <person name="Clum A."/>
            <person name="Culley D."/>
            <person name="Crous P.W."/>
            <person name="Fauchery L."/>
            <person name="Girlanda M."/>
            <person name="Hayes R."/>
            <person name="Keri Z."/>
            <person name="Labutti K."/>
            <person name="Lipzen A."/>
            <person name="Lombard V."/>
            <person name="Magnuson J."/>
            <person name="Maillard F."/>
            <person name="Morin E."/>
            <person name="Murat C."/>
            <person name="Nolan M."/>
            <person name="Ohm R."/>
            <person name="Pangilinan J."/>
            <person name="Pereira M."/>
            <person name="Perotto S."/>
            <person name="Peter M."/>
            <person name="Riley R."/>
            <person name="Sitrit Y."/>
            <person name="Stielow B."/>
            <person name="Szollosi G."/>
            <person name="Zifcakova L."/>
            <person name="Stursova M."/>
            <person name="Spatafora J.W."/>
            <person name="Tedersoo L."/>
            <person name="Vaario L.-M."/>
            <person name="Yamada A."/>
            <person name="Yan M."/>
            <person name="Wang P."/>
            <person name="Xu J."/>
            <person name="Bruns T."/>
            <person name="Baldrian P."/>
            <person name="Vilgalys R."/>
            <person name="Henrissat B."/>
            <person name="Grigoriev I.V."/>
            <person name="Hibbett D."/>
            <person name="Nagy L.G."/>
            <person name="Martin F.M."/>
        </authorList>
    </citation>
    <scope>NUCLEOTIDE SEQUENCE</scope>
    <source>
        <strain evidence="2">UH-Tt-Lm1</strain>
    </source>
</reference>
<dbReference type="InterPro" id="IPR001245">
    <property type="entry name" value="Ser-Thr/Tyr_kinase_cat_dom"/>
</dbReference>
<evidence type="ECO:0000313" key="2">
    <source>
        <dbReference type="EMBL" id="KAF9782413.1"/>
    </source>
</evidence>
<proteinExistence type="predicted"/>
<protein>
    <submittedName>
        <fullName evidence="2">Kinase-like protein</fullName>
    </submittedName>
</protein>
<dbReference type="PRINTS" id="PR00109">
    <property type="entry name" value="TYRKINASE"/>
</dbReference>
<dbReference type="PROSITE" id="PS00108">
    <property type="entry name" value="PROTEIN_KINASE_ST"/>
    <property type="match status" value="1"/>
</dbReference>
<dbReference type="PANTHER" id="PTHR44329">
    <property type="entry name" value="SERINE/THREONINE-PROTEIN KINASE TNNI3K-RELATED"/>
    <property type="match status" value="1"/>
</dbReference>
<accession>A0A9P6L4I6</accession>
<dbReference type="PROSITE" id="PS50011">
    <property type="entry name" value="PROTEIN_KINASE_DOM"/>
    <property type="match status" value="1"/>
</dbReference>
<name>A0A9P6L4I6_9AGAM</name>
<keyword evidence="2" id="KW-0808">Transferase</keyword>
<dbReference type="AlphaFoldDB" id="A0A9P6L4I6"/>
<dbReference type="PANTHER" id="PTHR44329:SF84">
    <property type="entry name" value="PROTEIN KINASE LIKE PROTEIN"/>
    <property type="match status" value="1"/>
</dbReference>
<dbReference type="SUPFAM" id="SSF56112">
    <property type="entry name" value="Protein kinase-like (PK-like)"/>
    <property type="match status" value="1"/>
</dbReference>
<dbReference type="Proteomes" id="UP000736335">
    <property type="component" value="Unassembled WGS sequence"/>
</dbReference>
<dbReference type="InterPro" id="IPR051681">
    <property type="entry name" value="Ser/Thr_Kinases-Pseudokinases"/>
</dbReference>
<organism evidence="2 3">
    <name type="scientific">Thelephora terrestris</name>
    <dbReference type="NCBI Taxonomy" id="56493"/>
    <lineage>
        <taxon>Eukaryota</taxon>
        <taxon>Fungi</taxon>
        <taxon>Dikarya</taxon>
        <taxon>Basidiomycota</taxon>
        <taxon>Agaricomycotina</taxon>
        <taxon>Agaricomycetes</taxon>
        <taxon>Thelephorales</taxon>
        <taxon>Thelephoraceae</taxon>
        <taxon>Thelephora</taxon>
    </lineage>
</organism>
<feature type="domain" description="Protein kinase" evidence="1">
    <location>
        <begin position="115"/>
        <end position="369"/>
    </location>
</feature>
<dbReference type="InterPro" id="IPR008271">
    <property type="entry name" value="Ser/Thr_kinase_AS"/>
</dbReference>
<dbReference type="GO" id="GO:0004674">
    <property type="term" value="F:protein serine/threonine kinase activity"/>
    <property type="evidence" value="ECO:0007669"/>
    <property type="project" value="TreeGrafter"/>
</dbReference>
<dbReference type="EMBL" id="WIUZ02000012">
    <property type="protein sequence ID" value="KAF9782413.1"/>
    <property type="molecule type" value="Genomic_DNA"/>
</dbReference>